<evidence type="ECO:0000256" key="7">
    <source>
        <dbReference type="ARBA" id="ARBA00022833"/>
    </source>
</evidence>
<dbReference type="Proteomes" id="UP001305779">
    <property type="component" value="Unassembled WGS sequence"/>
</dbReference>
<evidence type="ECO:0000256" key="5">
    <source>
        <dbReference type="ARBA" id="ARBA00022771"/>
    </source>
</evidence>
<keyword evidence="7" id="KW-0862">Zinc</keyword>
<keyword evidence="3" id="KW-0479">Metal-binding</keyword>
<dbReference type="PROSITE" id="PS51873">
    <property type="entry name" value="TRIAD"/>
    <property type="match status" value="1"/>
</dbReference>
<dbReference type="PANTHER" id="PTHR22770">
    <property type="entry name" value="UBIQUITIN CONJUGATING ENZYME 7 INTERACTING PROTEIN-RELATED"/>
    <property type="match status" value="1"/>
</dbReference>
<dbReference type="InterPro" id="IPR047546">
    <property type="entry name" value="Rcat_RBR_RNF216"/>
</dbReference>
<evidence type="ECO:0000256" key="1">
    <source>
        <dbReference type="ARBA" id="ARBA00004906"/>
    </source>
</evidence>
<dbReference type="CDD" id="cd20339">
    <property type="entry name" value="BRcat_RBR_RNF216"/>
    <property type="match status" value="1"/>
</dbReference>
<sequence>MASPTARRRSVVIDLVSDDTSDDDIQEQPRPVRTPAPQQQATPGANNFAMDDFFDFNAGFPGAFPEEQTPQVMPTAPPVPEDQLDGEYLMIDGEQIFIPNSPGDRARSNTASNAQPSVREEQAAPPPVEISTFDGCLQHVMAVFPDVCHDHVRVLYDAVDSIPGSDRVEHIVNELLSKESYPKRDKGKKRKREDDEETKTELKRWEGPDREVVPSHLKGTITSMLKAEFPEATHNLIAELLSVHRNLYPTFLALTKSKEAKDGAGWRGRPPKGMLADADVIASNSGWNALSDELKAARKQAERMAAERRKENAKKIAEQQNLQRAIEAGETAECQACFEDLPMNRQIHCNGDVAHFTCFDCAETYIKSEVGDSRCRVLCTAGCGAGFAHAQLHQLSDKSLLERLEQLQQEKDIRDAGLDDLEECPFCDYKAILPPVEEDFEFRCMNPLCEKISCRRCKAPSHIPVSCEEYAKDNKINARHKIEEAMTAAMIRSCNKCKKQFIKEYGCNKMCYVCSESLKNYDHFDQGGAPHPNNSKKKCPLYDNVEERHEREVKEAEAAARAAAMSENPDVTEKDLEIKVSDAVQKATRDRIQRGAVGPGGVPIPQGYHHGGLFARMPRLGRYLAEEDADDDEDFDDDDDEDGDDFDFEELLNPPRRRRDPHVPRNNGVARPAHPFGQEHGQAAPAAADPLLGPAHPRIGPAAPRLHRLPINPYYDFNNARAGLAPANPPAPRMRGYIPVFGFRRQAPIPRAFQPAVPGANAPVAQPLEQAQPAANPPENRNLMNDLDDHLFGADPFVGFDAPAGAMAPVPPPAPAHEAAPQDGHAHQPWANQLRLQQQRLMFQQQQAMAAARQRIQHYPQLQPQQQHILDAMQRRIQQAQQARVRAQHQQMVQQWHAGQNAGLDEARQAGGWNQPGGPHAG</sequence>
<feature type="region of interest" description="Disordered" evidence="9">
    <location>
        <begin position="628"/>
        <end position="704"/>
    </location>
</feature>
<evidence type="ECO:0000313" key="12">
    <source>
        <dbReference type="Proteomes" id="UP001305779"/>
    </source>
</evidence>
<protein>
    <recommendedName>
        <fullName evidence="10">RING-type domain-containing protein</fullName>
    </recommendedName>
</protein>
<keyword evidence="12" id="KW-1185">Reference proteome</keyword>
<accession>A0ABR0DYP2</accession>
<feature type="compositionally biased region" description="Low complexity" evidence="9">
    <location>
        <begin position="683"/>
        <end position="697"/>
    </location>
</feature>
<feature type="coiled-coil region" evidence="8">
    <location>
        <begin position="287"/>
        <end position="323"/>
    </location>
</feature>
<comment type="pathway">
    <text evidence="1">Protein modification; protein ubiquitination.</text>
</comment>
<keyword evidence="6" id="KW-0833">Ubl conjugation pathway</keyword>
<dbReference type="SMART" id="SM00647">
    <property type="entry name" value="IBR"/>
    <property type="match status" value="1"/>
</dbReference>
<evidence type="ECO:0000256" key="6">
    <source>
        <dbReference type="ARBA" id="ARBA00022786"/>
    </source>
</evidence>
<evidence type="ECO:0000256" key="3">
    <source>
        <dbReference type="ARBA" id="ARBA00022723"/>
    </source>
</evidence>
<feature type="compositionally biased region" description="Acidic residues" evidence="9">
    <location>
        <begin position="16"/>
        <end position="26"/>
    </location>
</feature>
<feature type="region of interest" description="Disordered" evidence="9">
    <location>
        <begin position="1"/>
        <end position="52"/>
    </location>
</feature>
<dbReference type="InterPro" id="IPR044066">
    <property type="entry name" value="TRIAD_supradom"/>
</dbReference>
<dbReference type="EMBL" id="JAXOVC010000014">
    <property type="protein sequence ID" value="KAK4494121.1"/>
    <property type="molecule type" value="Genomic_DNA"/>
</dbReference>
<keyword evidence="2" id="KW-0808">Transferase</keyword>
<proteinExistence type="predicted"/>
<reference evidence="11 12" key="1">
    <citation type="journal article" date="2023" name="G3 (Bethesda)">
        <title>A chromosome-level genome assembly of Zasmidium syzygii isolated from banana leaves.</title>
        <authorList>
            <person name="van Westerhoven A.C."/>
            <person name="Mehrabi R."/>
            <person name="Talebi R."/>
            <person name="Steentjes M.B.F."/>
            <person name="Corcolon B."/>
            <person name="Chong P.A."/>
            <person name="Kema G.H.J."/>
            <person name="Seidl M.F."/>
        </authorList>
    </citation>
    <scope>NUCLEOTIDE SEQUENCE [LARGE SCALE GENOMIC DNA]</scope>
    <source>
        <strain evidence="11 12">P124</strain>
    </source>
</reference>
<evidence type="ECO:0000256" key="8">
    <source>
        <dbReference type="SAM" id="Coils"/>
    </source>
</evidence>
<evidence type="ECO:0000259" key="10">
    <source>
        <dbReference type="PROSITE" id="PS51873"/>
    </source>
</evidence>
<evidence type="ECO:0000256" key="4">
    <source>
        <dbReference type="ARBA" id="ARBA00022737"/>
    </source>
</evidence>
<feature type="compositionally biased region" description="Basic residues" evidence="9">
    <location>
        <begin position="1"/>
        <end position="10"/>
    </location>
</feature>
<dbReference type="InterPro" id="IPR051628">
    <property type="entry name" value="LUBAC_E3_Ligases"/>
</dbReference>
<dbReference type="PANTHER" id="PTHR22770:SF47">
    <property type="entry name" value="E3 UBIQUITIN-PROTEIN LIGASE RNF216"/>
    <property type="match status" value="1"/>
</dbReference>
<keyword evidence="4" id="KW-0677">Repeat</keyword>
<organism evidence="11 12">
    <name type="scientific">Zasmidium cellare</name>
    <name type="common">Wine cellar mold</name>
    <name type="synonym">Racodium cellare</name>
    <dbReference type="NCBI Taxonomy" id="395010"/>
    <lineage>
        <taxon>Eukaryota</taxon>
        <taxon>Fungi</taxon>
        <taxon>Dikarya</taxon>
        <taxon>Ascomycota</taxon>
        <taxon>Pezizomycotina</taxon>
        <taxon>Dothideomycetes</taxon>
        <taxon>Dothideomycetidae</taxon>
        <taxon>Mycosphaerellales</taxon>
        <taxon>Mycosphaerellaceae</taxon>
        <taxon>Zasmidium</taxon>
    </lineage>
</organism>
<feature type="domain" description="RING-type" evidence="10">
    <location>
        <begin position="330"/>
        <end position="543"/>
    </location>
</feature>
<gene>
    <name evidence="11" type="ORF">PRZ48_014419</name>
</gene>
<dbReference type="Gene3D" id="1.20.120.1750">
    <property type="match status" value="1"/>
</dbReference>
<name>A0ABR0DYP2_ZASCE</name>
<keyword evidence="5" id="KW-0863">Zinc-finger</keyword>
<comment type="caution">
    <text evidence="11">The sequence shown here is derived from an EMBL/GenBank/DDBJ whole genome shotgun (WGS) entry which is preliminary data.</text>
</comment>
<evidence type="ECO:0000256" key="2">
    <source>
        <dbReference type="ARBA" id="ARBA00022679"/>
    </source>
</evidence>
<evidence type="ECO:0000313" key="11">
    <source>
        <dbReference type="EMBL" id="KAK4494121.1"/>
    </source>
</evidence>
<evidence type="ECO:0000256" key="9">
    <source>
        <dbReference type="SAM" id="MobiDB-lite"/>
    </source>
</evidence>
<keyword evidence="8" id="KW-0175">Coiled coil</keyword>
<feature type="region of interest" description="Disordered" evidence="9">
    <location>
        <begin position="182"/>
        <end position="204"/>
    </location>
</feature>
<feature type="compositionally biased region" description="Acidic residues" evidence="9">
    <location>
        <begin position="628"/>
        <end position="650"/>
    </location>
</feature>
<dbReference type="InterPro" id="IPR047545">
    <property type="entry name" value="BRcat_RBR_RNF216"/>
</dbReference>
<dbReference type="Pfam" id="PF26200">
    <property type="entry name" value="Rcat_RNF216"/>
    <property type="match status" value="1"/>
</dbReference>
<dbReference type="InterPro" id="IPR002867">
    <property type="entry name" value="IBR_dom"/>
</dbReference>
<feature type="region of interest" description="Disordered" evidence="9">
    <location>
        <begin position="99"/>
        <end position="126"/>
    </location>
</feature>
<dbReference type="CDD" id="cd20353">
    <property type="entry name" value="Rcat_RBR_RNF216"/>
    <property type="match status" value="1"/>
</dbReference>